<proteinExistence type="predicted"/>
<dbReference type="Pfam" id="PF08291">
    <property type="entry name" value="Peptidase_M15_3"/>
    <property type="match status" value="1"/>
</dbReference>
<reference evidence="2" key="1">
    <citation type="submission" date="2016-10" db="EMBL/GenBank/DDBJ databases">
        <authorList>
            <person name="Varghese N."/>
        </authorList>
    </citation>
    <scope>NUCLEOTIDE SEQUENCE</scope>
</reference>
<protein>
    <recommendedName>
        <fullName evidence="1">Peptidase M15A C-terminal domain-containing protein</fullName>
    </recommendedName>
</protein>
<accession>A0A218MM71</accession>
<name>A0A218MM71_9VIRU</name>
<dbReference type="InterPro" id="IPR009045">
    <property type="entry name" value="Zn_M74/Hedgehog-like"/>
</dbReference>
<organism evidence="2">
    <name type="scientific">uncultured virus</name>
    <dbReference type="NCBI Taxonomy" id="340016"/>
    <lineage>
        <taxon>Viruses</taxon>
        <taxon>environmental samples</taxon>
    </lineage>
</organism>
<evidence type="ECO:0000313" key="2">
    <source>
        <dbReference type="EMBL" id="ASF00341.1"/>
    </source>
</evidence>
<dbReference type="InterPro" id="IPR013230">
    <property type="entry name" value="Peptidase_M15A_C"/>
</dbReference>
<reference evidence="2" key="2">
    <citation type="journal article" date="2017" name="Nat. Commun.">
        <title>Single-virus genomics reveals hidden cosmopolitan and abundant viruses.</title>
        <authorList>
            <person name="Martinez-Hernandez F."/>
            <person name="Fornas O."/>
            <person name="Lluesma Gomez M."/>
            <person name="Bolduc B."/>
            <person name="de la Cruz Pena M.J."/>
            <person name="Martinez J.M."/>
            <person name="Anton J."/>
            <person name="Gasol J.M."/>
            <person name="Rosselli R."/>
            <person name="Rodriguez-Valera F."/>
            <person name="Sullivan M.B."/>
            <person name="Acinas S.G."/>
            <person name="Martinez-Garcia M."/>
        </authorList>
    </citation>
    <scope>NUCLEOTIDE SEQUENCE</scope>
</reference>
<dbReference type="EMBL" id="KY052830">
    <property type="protein sequence ID" value="ASF00341.1"/>
    <property type="molecule type" value="Genomic_DNA"/>
</dbReference>
<evidence type="ECO:0000259" key="1">
    <source>
        <dbReference type="Pfam" id="PF08291"/>
    </source>
</evidence>
<sequence>MYKYFTADELKCQHCGEEGIDGYFMAKIDNLREELGFAFPVTSGYRCPNHPIEARKKAPGAHTTGKAIDIGVSGNNAYILIEAAIRDNFTGIGINQKGDSRFIHLDIIPHSPNSPRPWIWSY</sequence>
<dbReference type="SUPFAM" id="SSF55166">
    <property type="entry name" value="Hedgehog/DD-peptidase"/>
    <property type="match status" value="1"/>
</dbReference>
<feature type="domain" description="Peptidase M15A C-terminal" evidence="1">
    <location>
        <begin position="3"/>
        <end position="106"/>
    </location>
</feature>
<dbReference type="Gene3D" id="3.30.1380.10">
    <property type="match status" value="1"/>
</dbReference>
<dbReference type="EMBL" id="KY052830">
    <property type="protein sequence ID" value="ASF00342.1"/>
    <property type="molecule type" value="Genomic_DNA"/>
</dbReference>